<dbReference type="Proteomes" id="UP001642360">
    <property type="component" value="Unassembled WGS sequence"/>
</dbReference>
<dbReference type="EMBL" id="CAUOFW020002258">
    <property type="protein sequence ID" value="CAK9152312.1"/>
    <property type="molecule type" value="Genomic_DNA"/>
</dbReference>
<protein>
    <submittedName>
        <fullName evidence="1">Uncharacterized protein</fullName>
    </submittedName>
</protein>
<dbReference type="AlphaFoldDB" id="A0ABC8S607"/>
<comment type="caution">
    <text evidence="1">The sequence shown here is derived from an EMBL/GenBank/DDBJ whole genome shotgun (WGS) entry which is preliminary data.</text>
</comment>
<evidence type="ECO:0000313" key="1">
    <source>
        <dbReference type="EMBL" id="CAK9152312.1"/>
    </source>
</evidence>
<keyword evidence="2" id="KW-1185">Reference proteome</keyword>
<gene>
    <name evidence="1" type="ORF">ILEXP_LOCUS20531</name>
</gene>
<proteinExistence type="predicted"/>
<accession>A0ABC8S607</accession>
<evidence type="ECO:0000313" key="2">
    <source>
        <dbReference type="Proteomes" id="UP001642360"/>
    </source>
</evidence>
<sequence length="179" mass="19770">MGINIMTRDQVLVISTLENYRQAWDGTPIDKSDKRARLAPVIPESPLIQLVPRGGMHAVLVTGNDNSETKIVLGDSRRSFVPSSSTLPPAQPSLLCNMQLASLELMGNIPSADLHRSSTLSYADRARNTLHGLMAICPLSFCSRLPLKLFHLADCIILLYRLLPTLVPLPLRTNILRHL</sequence>
<reference evidence="1 2" key="1">
    <citation type="submission" date="2024-02" db="EMBL/GenBank/DDBJ databases">
        <authorList>
            <person name="Vignale AGUSTIN F."/>
            <person name="Sosa J E."/>
            <person name="Modenutti C."/>
        </authorList>
    </citation>
    <scope>NUCLEOTIDE SEQUENCE [LARGE SCALE GENOMIC DNA]</scope>
</reference>
<organism evidence="1 2">
    <name type="scientific">Ilex paraguariensis</name>
    <name type="common">yerba mate</name>
    <dbReference type="NCBI Taxonomy" id="185542"/>
    <lineage>
        <taxon>Eukaryota</taxon>
        <taxon>Viridiplantae</taxon>
        <taxon>Streptophyta</taxon>
        <taxon>Embryophyta</taxon>
        <taxon>Tracheophyta</taxon>
        <taxon>Spermatophyta</taxon>
        <taxon>Magnoliopsida</taxon>
        <taxon>eudicotyledons</taxon>
        <taxon>Gunneridae</taxon>
        <taxon>Pentapetalae</taxon>
        <taxon>asterids</taxon>
        <taxon>campanulids</taxon>
        <taxon>Aquifoliales</taxon>
        <taxon>Aquifoliaceae</taxon>
        <taxon>Ilex</taxon>
    </lineage>
</organism>
<name>A0ABC8S607_9AQUA</name>